<protein>
    <submittedName>
        <fullName evidence="2">Uncharacterized protein</fullName>
    </submittedName>
</protein>
<evidence type="ECO:0000313" key="3">
    <source>
        <dbReference type="Proteomes" id="UP000031443"/>
    </source>
</evidence>
<accession>M7B629</accession>
<feature type="chain" id="PRO_5004079830" evidence="1">
    <location>
        <begin position="19"/>
        <end position="236"/>
    </location>
</feature>
<sequence length="236" mass="25197">MALLWPSLPATLLATCRASPPELPAGHLLHLSISRPAGCTSPPATCCTCPPATLLATLQDIFRAPHSTQLSVISAVSGGAKDYPKLCSVLLPLRCWSLSLLQKKTVSGERLLQGEPLRTGSGSSLLLEPFLTTAKHSSSGERVWQLPTIGALPLPQGETLEPWPLTPALLLDVDPGFRQVLAMGTDPQPLVQIPSPGHAAADTNPRLWQVLALDVNLQSPLHSSWLRWVLAQDTDS</sequence>
<keyword evidence="1" id="KW-0732">Signal</keyword>
<dbReference type="AlphaFoldDB" id="M7B629"/>
<evidence type="ECO:0000313" key="2">
    <source>
        <dbReference type="EMBL" id="EMP32599.1"/>
    </source>
</evidence>
<proteinExistence type="predicted"/>
<reference evidence="3" key="1">
    <citation type="journal article" date="2013" name="Nat. Genet.">
        <title>The draft genomes of soft-shell turtle and green sea turtle yield insights into the development and evolution of the turtle-specific body plan.</title>
        <authorList>
            <person name="Wang Z."/>
            <person name="Pascual-Anaya J."/>
            <person name="Zadissa A."/>
            <person name="Li W."/>
            <person name="Niimura Y."/>
            <person name="Huang Z."/>
            <person name="Li C."/>
            <person name="White S."/>
            <person name="Xiong Z."/>
            <person name="Fang D."/>
            <person name="Wang B."/>
            <person name="Ming Y."/>
            <person name="Chen Y."/>
            <person name="Zheng Y."/>
            <person name="Kuraku S."/>
            <person name="Pignatelli M."/>
            <person name="Herrero J."/>
            <person name="Beal K."/>
            <person name="Nozawa M."/>
            <person name="Li Q."/>
            <person name="Wang J."/>
            <person name="Zhang H."/>
            <person name="Yu L."/>
            <person name="Shigenobu S."/>
            <person name="Wang J."/>
            <person name="Liu J."/>
            <person name="Flicek P."/>
            <person name="Searle S."/>
            <person name="Wang J."/>
            <person name="Kuratani S."/>
            <person name="Yin Y."/>
            <person name="Aken B."/>
            <person name="Zhang G."/>
            <person name="Irie N."/>
        </authorList>
    </citation>
    <scope>NUCLEOTIDE SEQUENCE [LARGE SCALE GENOMIC DNA]</scope>
</reference>
<dbReference type="Proteomes" id="UP000031443">
    <property type="component" value="Unassembled WGS sequence"/>
</dbReference>
<gene>
    <name evidence="2" type="ORF">UY3_10245</name>
</gene>
<organism evidence="2 3">
    <name type="scientific">Chelonia mydas</name>
    <name type="common">Green sea-turtle</name>
    <name type="synonym">Chelonia agassizi</name>
    <dbReference type="NCBI Taxonomy" id="8469"/>
    <lineage>
        <taxon>Eukaryota</taxon>
        <taxon>Metazoa</taxon>
        <taxon>Chordata</taxon>
        <taxon>Craniata</taxon>
        <taxon>Vertebrata</taxon>
        <taxon>Euteleostomi</taxon>
        <taxon>Archelosauria</taxon>
        <taxon>Testudinata</taxon>
        <taxon>Testudines</taxon>
        <taxon>Cryptodira</taxon>
        <taxon>Durocryptodira</taxon>
        <taxon>Americhelydia</taxon>
        <taxon>Chelonioidea</taxon>
        <taxon>Cheloniidae</taxon>
        <taxon>Chelonia</taxon>
    </lineage>
</organism>
<name>M7B629_CHEMY</name>
<keyword evidence="3" id="KW-1185">Reference proteome</keyword>
<feature type="signal peptide" evidence="1">
    <location>
        <begin position="1"/>
        <end position="18"/>
    </location>
</feature>
<dbReference type="EMBL" id="KB539685">
    <property type="protein sequence ID" value="EMP32599.1"/>
    <property type="molecule type" value="Genomic_DNA"/>
</dbReference>
<evidence type="ECO:0000256" key="1">
    <source>
        <dbReference type="SAM" id="SignalP"/>
    </source>
</evidence>